<name>A0A6C0I2C7_9ZZZZ</name>
<dbReference type="AlphaFoldDB" id="A0A6C0I2C7"/>
<organism evidence="1">
    <name type="scientific">viral metagenome</name>
    <dbReference type="NCBI Taxonomy" id="1070528"/>
    <lineage>
        <taxon>unclassified sequences</taxon>
        <taxon>metagenomes</taxon>
        <taxon>organismal metagenomes</taxon>
    </lineage>
</organism>
<sequence length="215" mass="24952">MQQQQGVNEDDNAGMCVDNNTLAHHAKPKNTVFRFNLSDEMVDALLQFSKMHQFDDRHSYTDAWNEWKNNTDISIIINNEIRRLQSLDYKGSAESIESKIFKSGRYYFRNKSFVKAPPKPRGKYTSVSKELICAMDEHIARRINNNDNNNDGNDGQFPSPESPAELFNDFCKKCVGILKMEIDRLVDLEEFSEDPSLIIPKIKKTYKNRAFQFLK</sequence>
<proteinExistence type="predicted"/>
<reference evidence="1" key="1">
    <citation type="journal article" date="2020" name="Nature">
        <title>Giant virus diversity and host interactions through global metagenomics.</title>
        <authorList>
            <person name="Schulz F."/>
            <person name="Roux S."/>
            <person name="Paez-Espino D."/>
            <person name="Jungbluth S."/>
            <person name="Walsh D.A."/>
            <person name="Denef V.J."/>
            <person name="McMahon K.D."/>
            <person name="Konstantinidis K.T."/>
            <person name="Eloe-Fadrosh E.A."/>
            <person name="Kyrpides N.C."/>
            <person name="Woyke T."/>
        </authorList>
    </citation>
    <scope>NUCLEOTIDE SEQUENCE</scope>
    <source>
        <strain evidence="1">GVMAG-M-3300023184-18</strain>
    </source>
</reference>
<dbReference type="EMBL" id="MN740078">
    <property type="protein sequence ID" value="QHT86932.1"/>
    <property type="molecule type" value="Genomic_DNA"/>
</dbReference>
<evidence type="ECO:0000313" key="1">
    <source>
        <dbReference type="EMBL" id="QHT86932.1"/>
    </source>
</evidence>
<accession>A0A6C0I2C7</accession>
<protein>
    <submittedName>
        <fullName evidence="1">Uncharacterized protein</fullName>
    </submittedName>
</protein>